<keyword evidence="4" id="KW-1185">Reference proteome</keyword>
<feature type="compositionally biased region" description="Low complexity" evidence="1">
    <location>
        <begin position="185"/>
        <end position="200"/>
    </location>
</feature>
<dbReference type="Proteomes" id="UP000215305">
    <property type="component" value="Unassembled WGS sequence"/>
</dbReference>
<dbReference type="InterPro" id="IPR036047">
    <property type="entry name" value="F-box-like_dom_sf"/>
</dbReference>
<comment type="caution">
    <text evidence="3">The sequence shown here is derived from an EMBL/GenBank/DDBJ whole genome shotgun (WGS) entry which is preliminary data.</text>
</comment>
<accession>A0A397GAJ6</accession>
<feature type="compositionally biased region" description="Acidic residues" evidence="1">
    <location>
        <begin position="217"/>
        <end position="226"/>
    </location>
</feature>
<feature type="compositionally biased region" description="Polar residues" evidence="1">
    <location>
        <begin position="201"/>
        <end position="215"/>
    </location>
</feature>
<gene>
    <name evidence="3" type="ORF">CDV56_100867</name>
</gene>
<feature type="domain" description="F-box" evidence="2">
    <location>
        <begin position="4"/>
        <end position="42"/>
    </location>
</feature>
<dbReference type="EMBL" id="NKHU02000244">
    <property type="protein sequence ID" value="RHZ46618.1"/>
    <property type="molecule type" value="Genomic_DNA"/>
</dbReference>
<feature type="region of interest" description="Disordered" evidence="1">
    <location>
        <begin position="182"/>
        <end position="226"/>
    </location>
</feature>
<protein>
    <recommendedName>
        <fullName evidence="2">F-box domain-containing protein</fullName>
    </recommendedName>
</protein>
<dbReference type="PROSITE" id="PS50181">
    <property type="entry name" value="FBOX"/>
    <property type="match status" value="1"/>
</dbReference>
<dbReference type="CDD" id="cd09917">
    <property type="entry name" value="F-box_SF"/>
    <property type="match status" value="1"/>
</dbReference>
<dbReference type="VEuPathDB" id="FungiDB:CDV56_100867"/>
<organism evidence="3 4">
    <name type="scientific">Aspergillus thermomutatus</name>
    <name type="common">Neosartorya pseudofischeri</name>
    <dbReference type="NCBI Taxonomy" id="41047"/>
    <lineage>
        <taxon>Eukaryota</taxon>
        <taxon>Fungi</taxon>
        <taxon>Dikarya</taxon>
        <taxon>Ascomycota</taxon>
        <taxon>Pezizomycotina</taxon>
        <taxon>Eurotiomycetes</taxon>
        <taxon>Eurotiomycetidae</taxon>
        <taxon>Eurotiales</taxon>
        <taxon>Aspergillaceae</taxon>
        <taxon>Aspergillus</taxon>
        <taxon>Aspergillus subgen. Fumigati</taxon>
    </lineage>
</organism>
<dbReference type="SUPFAM" id="SSF81383">
    <property type="entry name" value="F-box domain"/>
    <property type="match status" value="1"/>
</dbReference>
<evidence type="ECO:0000313" key="3">
    <source>
        <dbReference type="EMBL" id="RHZ46618.1"/>
    </source>
</evidence>
<dbReference type="AlphaFoldDB" id="A0A397GAJ6"/>
<evidence type="ECO:0000256" key="1">
    <source>
        <dbReference type="SAM" id="MobiDB-lite"/>
    </source>
</evidence>
<proteinExistence type="predicted"/>
<reference evidence="3" key="1">
    <citation type="submission" date="2018-08" db="EMBL/GenBank/DDBJ databases">
        <title>Draft genome sequence of azole-resistant Aspergillus thermomutatus (Neosartorya pseudofischeri) strain HMR AF 39, isolated from a human nasal aspirate.</title>
        <authorList>
            <person name="Parent-Michaud M."/>
            <person name="Dufresne P.J."/>
            <person name="Fournier E."/>
            <person name="Martineau C."/>
            <person name="Moreira S."/>
            <person name="Perkins V."/>
            <person name="De Repentigny L."/>
            <person name="Dufresne S.F."/>
        </authorList>
    </citation>
    <scope>NUCLEOTIDE SEQUENCE [LARGE SCALE GENOMIC DNA]</scope>
    <source>
        <strain evidence="3">HMR AF 39</strain>
    </source>
</reference>
<dbReference type="Pfam" id="PF00646">
    <property type="entry name" value="F-box"/>
    <property type="match status" value="1"/>
</dbReference>
<dbReference type="RefSeq" id="XP_026611227.1">
    <property type="nucleotide sequence ID" value="XM_026754486.1"/>
</dbReference>
<sequence>MAQYSPLTNLPTELQLLVLENLDHGSKVCLSQTNRYFRSLIDVKQPGDAHEQVSFLKNYEQWPENANKHACYDCRMMLPDEEFDDNQTRGSQAKNGSEAEKRFCIRCGLLKRLYNPIAPVSIRGKVYYRCTNCKGLQGWGSRCVWCWQCSKCLGYRKFEVIQRDRCPECGCRGSLRDIGPERTDAAQTATQAAPATQTTQSSEDNAGEGSSSSAQPLEDDFANLLV</sequence>
<dbReference type="OrthoDB" id="4490048at2759"/>
<dbReference type="InterPro" id="IPR001810">
    <property type="entry name" value="F-box_dom"/>
</dbReference>
<evidence type="ECO:0000259" key="2">
    <source>
        <dbReference type="PROSITE" id="PS50181"/>
    </source>
</evidence>
<name>A0A397GAJ6_ASPTH</name>
<evidence type="ECO:0000313" key="4">
    <source>
        <dbReference type="Proteomes" id="UP000215305"/>
    </source>
</evidence>
<dbReference type="GeneID" id="38122841"/>